<evidence type="ECO:0000313" key="1">
    <source>
        <dbReference type="EMBL" id="KKL25453.1"/>
    </source>
</evidence>
<organism evidence="1">
    <name type="scientific">marine sediment metagenome</name>
    <dbReference type="NCBI Taxonomy" id="412755"/>
    <lineage>
        <taxon>unclassified sequences</taxon>
        <taxon>metagenomes</taxon>
        <taxon>ecological metagenomes</taxon>
    </lineage>
</organism>
<dbReference type="AlphaFoldDB" id="A0A0F9ENK3"/>
<proteinExistence type="predicted"/>
<gene>
    <name evidence="1" type="ORF">LCGC14_2405170</name>
</gene>
<dbReference type="EMBL" id="LAZR01036210">
    <property type="protein sequence ID" value="KKL25453.1"/>
    <property type="molecule type" value="Genomic_DNA"/>
</dbReference>
<accession>A0A0F9ENK3</accession>
<protein>
    <submittedName>
        <fullName evidence="1">Uncharacterized protein</fullName>
    </submittedName>
</protein>
<feature type="non-terminal residue" evidence="1">
    <location>
        <position position="1"/>
    </location>
</feature>
<reference evidence="1" key="1">
    <citation type="journal article" date="2015" name="Nature">
        <title>Complex archaea that bridge the gap between prokaryotes and eukaryotes.</title>
        <authorList>
            <person name="Spang A."/>
            <person name="Saw J.H."/>
            <person name="Jorgensen S.L."/>
            <person name="Zaremba-Niedzwiedzka K."/>
            <person name="Martijn J."/>
            <person name="Lind A.E."/>
            <person name="van Eijk R."/>
            <person name="Schleper C."/>
            <person name="Guy L."/>
            <person name="Ettema T.J."/>
        </authorList>
    </citation>
    <scope>NUCLEOTIDE SEQUENCE</scope>
</reference>
<name>A0A0F9ENK3_9ZZZZ</name>
<sequence length="102" mass="11887">KDKDELKNVKSMLEEEQIKAILVNHTKKEYVLYSDCNMIDNNGWRINPLPLLTACGNNRGGGDYRDYNKDFDKIGIWANDILSIEFEVPSKFKKIKVKFCEK</sequence>
<comment type="caution">
    <text evidence="1">The sequence shown here is derived from an EMBL/GenBank/DDBJ whole genome shotgun (WGS) entry which is preliminary data.</text>
</comment>